<organism evidence="1 2">
    <name type="scientific">Vibrio parahaemolyticus</name>
    <dbReference type="NCBI Taxonomy" id="670"/>
    <lineage>
        <taxon>Bacteria</taxon>
        <taxon>Pseudomonadati</taxon>
        <taxon>Pseudomonadota</taxon>
        <taxon>Gammaproteobacteria</taxon>
        <taxon>Vibrionales</taxon>
        <taxon>Vibrionaceae</taxon>
        <taxon>Vibrio</taxon>
    </lineage>
</organism>
<sequence>MRRLGLIFIIAASTISANSNTVKTDGSYSIKNTEQFKTGTHNVYGKHYAVITSKSTTVSMKGEAQLQCEAKKSTYETHGEWVVNGTERCYDEVKRRTDYYWDASGQICTSQTEVYDSQQYMCQPDPETTCLSQPSYQTTSTKDVDKGTQICKRTTTYNNTYSWNGSSCLVNATAISYTDSSCQDKYDPKAECESKPSYTSKELETRMIGSDLCVYEHNYNNSYTWQGNVCNVVKVKTSTIQRYCEKNGTSLMN</sequence>
<accession>A0AAW8Q468</accession>
<reference evidence="1" key="1">
    <citation type="submission" date="2023-06" db="EMBL/GenBank/DDBJ databases">
        <title>Genomic Diversity of Vibrio spp. and Metagenomic Analysis of Pathogens in Florida Gulf Coastal Waters Following Hurricane Ian.</title>
        <authorList>
            <person name="Brumfield K.D."/>
        </authorList>
    </citation>
    <scope>NUCLEOTIDE SEQUENCE</scope>
    <source>
        <strain evidence="1">WBS2B-138</strain>
    </source>
</reference>
<comment type="caution">
    <text evidence="1">The sequence shown here is derived from an EMBL/GenBank/DDBJ whole genome shotgun (WGS) entry which is preliminary data.</text>
</comment>
<proteinExistence type="predicted"/>
<name>A0AAW8Q468_VIBPH</name>
<dbReference type="Proteomes" id="UP001253193">
    <property type="component" value="Unassembled WGS sequence"/>
</dbReference>
<dbReference type="RefSeq" id="WP_311020119.1">
    <property type="nucleotide sequence ID" value="NZ_JAUHGG010000003.1"/>
</dbReference>
<gene>
    <name evidence="1" type="ORF">QX249_11290</name>
</gene>
<evidence type="ECO:0000313" key="2">
    <source>
        <dbReference type="Proteomes" id="UP001253193"/>
    </source>
</evidence>
<protein>
    <submittedName>
        <fullName evidence="1">Uncharacterized protein</fullName>
    </submittedName>
</protein>
<dbReference type="AlphaFoldDB" id="A0AAW8Q468"/>
<dbReference type="EMBL" id="JAUHGG010000003">
    <property type="protein sequence ID" value="MDS1821248.1"/>
    <property type="molecule type" value="Genomic_DNA"/>
</dbReference>
<evidence type="ECO:0000313" key="1">
    <source>
        <dbReference type="EMBL" id="MDS1821248.1"/>
    </source>
</evidence>